<dbReference type="Proteomes" id="UP000244090">
    <property type="component" value="Unassembled WGS sequence"/>
</dbReference>
<dbReference type="PANTHER" id="PTHR43031:SF1">
    <property type="entry name" value="PYRIDINE NUCLEOTIDE-DISULPHIDE OXIDOREDUCTASE"/>
    <property type="match status" value="1"/>
</dbReference>
<comment type="caution">
    <text evidence="2">The sequence shown here is derived from an EMBL/GenBank/DDBJ whole genome shotgun (WGS) entry which is preliminary data.</text>
</comment>
<dbReference type="CDD" id="cd00158">
    <property type="entry name" value="RHOD"/>
    <property type="match status" value="1"/>
</dbReference>
<evidence type="ECO:0000313" key="3">
    <source>
        <dbReference type="Proteomes" id="UP000244090"/>
    </source>
</evidence>
<feature type="domain" description="Rhodanese" evidence="1">
    <location>
        <begin position="31"/>
        <end position="114"/>
    </location>
</feature>
<dbReference type="PANTHER" id="PTHR43031">
    <property type="entry name" value="FAD-DEPENDENT OXIDOREDUCTASE"/>
    <property type="match status" value="1"/>
</dbReference>
<proteinExistence type="predicted"/>
<dbReference type="SMART" id="SM00450">
    <property type="entry name" value="RHOD"/>
    <property type="match status" value="1"/>
</dbReference>
<dbReference type="AlphaFoldDB" id="A0A2T6BRS5"/>
<dbReference type="RefSeq" id="WP_108116652.1">
    <property type="nucleotide sequence ID" value="NZ_QBKT01000012.1"/>
</dbReference>
<organism evidence="2 3">
    <name type="scientific">Kordia periserrulae</name>
    <dbReference type="NCBI Taxonomy" id="701523"/>
    <lineage>
        <taxon>Bacteria</taxon>
        <taxon>Pseudomonadati</taxon>
        <taxon>Bacteroidota</taxon>
        <taxon>Flavobacteriia</taxon>
        <taxon>Flavobacteriales</taxon>
        <taxon>Flavobacteriaceae</taxon>
        <taxon>Kordia</taxon>
    </lineage>
</organism>
<dbReference type="PROSITE" id="PS50206">
    <property type="entry name" value="RHODANESE_3"/>
    <property type="match status" value="1"/>
</dbReference>
<keyword evidence="3" id="KW-1185">Reference proteome</keyword>
<dbReference type="Gene3D" id="3.40.250.10">
    <property type="entry name" value="Rhodanese-like domain"/>
    <property type="match status" value="1"/>
</dbReference>
<dbReference type="Pfam" id="PF00581">
    <property type="entry name" value="Rhodanese"/>
    <property type="match status" value="1"/>
</dbReference>
<dbReference type="InterPro" id="IPR001763">
    <property type="entry name" value="Rhodanese-like_dom"/>
</dbReference>
<dbReference type="InterPro" id="IPR036873">
    <property type="entry name" value="Rhodanese-like_dom_sf"/>
</dbReference>
<evidence type="ECO:0000313" key="2">
    <source>
        <dbReference type="EMBL" id="PTX58781.1"/>
    </source>
</evidence>
<gene>
    <name evidence="2" type="ORF">C8N46_11289</name>
</gene>
<dbReference type="EMBL" id="QBKT01000012">
    <property type="protein sequence ID" value="PTX58781.1"/>
    <property type="molecule type" value="Genomic_DNA"/>
</dbReference>
<dbReference type="InterPro" id="IPR050229">
    <property type="entry name" value="GlpE_sulfurtransferase"/>
</dbReference>
<keyword evidence="2" id="KW-0808">Transferase</keyword>
<sequence length="114" mass="13040">MSFINSLFSKKSVATDAIEILDIDAYKKAIAADDVQLVDVRTIEEYNAGHIENAKNIDFFDHANFNENFAGFDREKPMYLYCRSGNRSQRAAKKLLEIGFKKIYDLEGGYKAWS</sequence>
<dbReference type="SUPFAM" id="SSF52821">
    <property type="entry name" value="Rhodanese/Cell cycle control phosphatase"/>
    <property type="match status" value="1"/>
</dbReference>
<dbReference type="GO" id="GO:0016740">
    <property type="term" value="F:transferase activity"/>
    <property type="evidence" value="ECO:0007669"/>
    <property type="project" value="UniProtKB-KW"/>
</dbReference>
<protein>
    <submittedName>
        <fullName evidence="2">Rhodanese-related sulfurtransferase</fullName>
    </submittedName>
</protein>
<reference evidence="2 3" key="1">
    <citation type="submission" date="2018-04" db="EMBL/GenBank/DDBJ databases">
        <title>Genomic Encyclopedia of Archaeal and Bacterial Type Strains, Phase II (KMG-II): from individual species to whole genera.</title>
        <authorList>
            <person name="Goeker M."/>
        </authorList>
    </citation>
    <scope>NUCLEOTIDE SEQUENCE [LARGE SCALE GENOMIC DNA]</scope>
    <source>
        <strain evidence="2 3">DSM 25731</strain>
    </source>
</reference>
<accession>A0A2T6BRS5</accession>
<name>A0A2T6BRS5_9FLAO</name>
<evidence type="ECO:0000259" key="1">
    <source>
        <dbReference type="PROSITE" id="PS50206"/>
    </source>
</evidence>
<dbReference type="OrthoDB" id="9808735at2"/>